<keyword evidence="7" id="KW-1185">Reference proteome</keyword>
<name>A0A6I1MNK8_9CLOT</name>
<comment type="caution">
    <text evidence="6">The sequence shown here is derived from an EMBL/GenBank/DDBJ whole genome shotgun (WGS) entry which is preliminary data.</text>
</comment>
<dbReference type="PANTHER" id="PTHR30627">
    <property type="entry name" value="PEPTIDOGLYCAN D,D-TRANSPEPTIDASE"/>
    <property type="match status" value="1"/>
</dbReference>
<dbReference type="RefSeq" id="WP_152889438.1">
    <property type="nucleotide sequence ID" value="NZ_WHJC01000095.1"/>
</dbReference>
<dbReference type="Pfam" id="PF03717">
    <property type="entry name" value="PBP_dimer"/>
    <property type="match status" value="1"/>
</dbReference>
<dbReference type="CDD" id="cd06575">
    <property type="entry name" value="PASTA_Pbp2x-like_2"/>
    <property type="match status" value="1"/>
</dbReference>
<dbReference type="InterPro" id="IPR005311">
    <property type="entry name" value="PBP_dimer"/>
</dbReference>
<comment type="similarity">
    <text evidence="2">Belongs to the transpeptidase family.</text>
</comment>
<comment type="subcellular location">
    <subcellularLocation>
        <location evidence="1">Membrane</location>
    </subcellularLocation>
</comment>
<dbReference type="EMBL" id="WHJC01000095">
    <property type="protein sequence ID" value="MPQ43687.1"/>
    <property type="molecule type" value="Genomic_DNA"/>
</dbReference>
<dbReference type="Pfam" id="PF03793">
    <property type="entry name" value="PASTA"/>
    <property type="match status" value="2"/>
</dbReference>
<evidence type="ECO:0000256" key="1">
    <source>
        <dbReference type="ARBA" id="ARBA00004370"/>
    </source>
</evidence>
<dbReference type="SUPFAM" id="SSF54184">
    <property type="entry name" value="Penicillin-binding protein 2x (pbp-2x), c-terminal domain"/>
    <property type="match status" value="2"/>
</dbReference>
<feature type="domain" description="PASTA" evidence="5">
    <location>
        <begin position="603"/>
        <end position="663"/>
    </location>
</feature>
<dbReference type="GO" id="GO:0008658">
    <property type="term" value="F:penicillin binding"/>
    <property type="evidence" value="ECO:0007669"/>
    <property type="project" value="InterPro"/>
</dbReference>
<dbReference type="InterPro" id="IPR005543">
    <property type="entry name" value="PASTA_dom"/>
</dbReference>
<gene>
    <name evidence="6" type="ORF">GBZ86_07950</name>
</gene>
<dbReference type="Pfam" id="PF00905">
    <property type="entry name" value="Transpeptidase"/>
    <property type="match status" value="1"/>
</dbReference>
<keyword evidence="3 4" id="KW-0472">Membrane</keyword>
<dbReference type="InterPro" id="IPR036138">
    <property type="entry name" value="PBP_dimer_sf"/>
</dbReference>
<dbReference type="InterPro" id="IPR050515">
    <property type="entry name" value="Beta-lactam/transpept"/>
</dbReference>
<sequence length="730" mass="80331">MKKRKINNGKNLALMSILFFLLFCISLRLIYIMIFKSEQYSNMAREQWTSEIKVYGKRGKILDRNKTELAVSANVYRVDLNLPTIISYSKNKNIKLDDIAQNLSNATGLKIEEVKDRLNLRTKSGTLVPAAILVRSIEKEKADKVKTLKIDGVVVSSDTKRYYPNNNFAAHVLGNTNSDGIGLNGVELKYNKELAGIPGMRITEMDGRSGEFPYAVPKYTPPVDGKDVILTIDEKIQFSAEKIADRAIKEYNPDSITIIVMNPNNGEILAMVNKPDFNPNNPYVGYERFSGSNVTAKMQKMWRNRAVSDSFEPGSIFKVLTSAAAVQEGIAGKDETYYCPGFKKFGNVDVRCWKGPSQGGHGTITFDQALENSCNVAFMDIGAKLGKEKLYSYLNDFGLGKKSGVDLPGETPGILKPIENVIPMDLGTISFGQTNTLNFTQYMTSLNVIANGGKLIQPHVMKEISHINSNGDRVIDEVFHPHVNKVPISNKTCARVKEAMESAVSKGSVKSAGVKGYRIAGKTGTGEKVNPKTGKYDSEKEGYLSSFVGFAPVDDPKVSVLIAIDHPRGGQYFGGIVAAPYAHDLFTDIFTYMESNEIKTSDDEKYVIVPDVRGKKISVVKDKLKKLGIEESIEGKGKFVMDISPKPGSLIGNNEKINLYTGSSSNYNKDVIVPNLDGYNEDNAKKILESIGLKATFEGKGVVVNQSVPFGDLLNNGDNIKLTLSNKEEN</sequence>
<reference evidence="6 7" key="1">
    <citation type="submission" date="2019-10" db="EMBL/GenBank/DDBJ databases">
        <title>The Genome Sequence of Clostridium tarantellae Isolated from Fish Brain.</title>
        <authorList>
            <person name="Bano L."/>
            <person name="Kiel M."/>
            <person name="Sales G."/>
            <person name="Doxey A.C."/>
            <person name="Mansfield M.J."/>
            <person name="Schiavone M."/>
            <person name="Rossetto O."/>
            <person name="Pirazzini M."/>
            <person name="Dobrindt U."/>
            <person name="Montecucco C."/>
        </authorList>
    </citation>
    <scope>NUCLEOTIDE SEQUENCE [LARGE SCALE GENOMIC DNA]</scope>
    <source>
        <strain evidence="6 7">DSM 3997</strain>
    </source>
</reference>
<dbReference type="NCBIfam" id="TIGR02214">
    <property type="entry name" value="spoVD_pbp"/>
    <property type="match status" value="1"/>
</dbReference>
<keyword evidence="4" id="KW-0812">Transmembrane</keyword>
<dbReference type="AlphaFoldDB" id="A0A6I1MNK8"/>
<proteinExistence type="inferred from homology"/>
<dbReference type="SMART" id="SM00740">
    <property type="entry name" value="PASTA"/>
    <property type="match status" value="2"/>
</dbReference>
<feature type="domain" description="PASTA" evidence="5">
    <location>
        <begin position="668"/>
        <end position="726"/>
    </location>
</feature>
<dbReference type="Gene3D" id="3.40.710.10">
    <property type="entry name" value="DD-peptidase/beta-lactamase superfamily"/>
    <property type="match status" value="1"/>
</dbReference>
<dbReference type="SUPFAM" id="SSF56601">
    <property type="entry name" value="beta-lactamase/transpeptidase-like"/>
    <property type="match status" value="1"/>
</dbReference>
<evidence type="ECO:0000256" key="2">
    <source>
        <dbReference type="ARBA" id="ARBA00007171"/>
    </source>
</evidence>
<dbReference type="GO" id="GO:0005886">
    <property type="term" value="C:plasma membrane"/>
    <property type="evidence" value="ECO:0007669"/>
    <property type="project" value="TreeGrafter"/>
</dbReference>
<evidence type="ECO:0000313" key="6">
    <source>
        <dbReference type="EMBL" id="MPQ43687.1"/>
    </source>
</evidence>
<dbReference type="InterPro" id="IPR001460">
    <property type="entry name" value="PCN-bd_Tpept"/>
</dbReference>
<dbReference type="GO" id="GO:0071555">
    <property type="term" value="P:cell wall organization"/>
    <property type="evidence" value="ECO:0007669"/>
    <property type="project" value="TreeGrafter"/>
</dbReference>
<protein>
    <submittedName>
        <fullName evidence="6">Stage V sporulation protein D</fullName>
    </submittedName>
</protein>
<feature type="transmembrane region" description="Helical" evidence="4">
    <location>
        <begin position="12"/>
        <end position="34"/>
    </location>
</feature>
<evidence type="ECO:0000313" key="7">
    <source>
        <dbReference type="Proteomes" id="UP000430345"/>
    </source>
</evidence>
<dbReference type="InterPro" id="IPR012338">
    <property type="entry name" value="Beta-lactam/transpept-like"/>
</dbReference>
<accession>A0A6I1MNK8</accession>
<dbReference type="PROSITE" id="PS51178">
    <property type="entry name" value="PASTA"/>
    <property type="match status" value="2"/>
</dbReference>
<evidence type="ECO:0000256" key="3">
    <source>
        <dbReference type="ARBA" id="ARBA00023136"/>
    </source>
</evidence>
<organism evidence="6 7">
    <name type="scientific">Clostridium tarantellae</name>
    <dbReference type="NCBI Taxonomy" id="39493"/>
    <lineage>
        <taxon>Bacteria</taxon>
        <taxon>Bacillati</taxon>
        <taxon>Bacillota</taxon>
        <taxon>Clostridia</taxon>
        <taxon>Eubacteriales</taxon>
        <taxon>Clostridiaceae</taxon>
        <taxon>Clostridium</taxon>
    </lineage>
</organism>
<dbReference type="Gene3D" id="3.30.10.20">
    <property type="match status" value="1"/>
</dbReference>
<dbReference type="InterPro" id="IPR011927">
    <property type="entry name" value="SpoVD_pbp"/>
</dbReference>
<evidence type="ECO:0000256" key="4">
    <source>
        <dbReference type="SAM" id="Phobius"/>
    </source>
</evidence>
<evidence type="ECO:0000259" key="5">
    <source>
        <dbReference type="PROSITE" id="PS51178"/>
    </source>
</evidence>
<dbReference type="PANTHER" id="PTHR30627:SF1">
    <property type="entry name" value="PEPTIDOGLYCAN D,D-TRANSPEPTIDASE FTSI"/>
    <property type="match status" value="1"/>
</dbReference>
<dbReference type="SUPFAM" id="SSF56519">
    <property type="entry name" value="Penicillin binding protein dimerisation domain"/>
    <property type="match status" value="1"/>
</dbReference>
<dbReference type="Proteomes" id="UP000430345">
    <property type="component" value="Unassembled WGS sequence"/>
</dbReference>
<keyword evidence="4" id="KW-1133">Transmembrane helix</keyword>
<dbReference type="Gene3D" id="3.90.1310.10">
    <property type="entry name" value="Penicillin-binding protein 2a (Domain 2)"/>
    <property type="match status" value="1"/>
</dbReference>
<dbReference type="OrthoDB" id="9804124at2"/>
<dbReference type="CDD" id="cd06576">
    <property type="entry name" value="PASTA_Pbp2x-like_1"/>
    <property type="match status" value="1"/>
</dbReference>